<sequence length="198" mass="23066">MDCLARALENSDRSIQVHVLDFEGKLNANEYCDWTASLEAFFDWKDLSDERKVQFVATKLKGHALIWWQQYQLNRVRKGVPKGENKDQRKGIPELECFRCGEAGHRSYECPKKKAKLNLMNEEEQEPTYDEEVFKKVQCEPNFKAKSLLIQQVLVAPQDGAERYSTMKNVVKLQLWLIGPSLLSTLNTFKTRVLHWES</sequence>
<gene>
    <name evidence="1" type="ORF">RHMOL_Rhmol03G0180000</name>
</gene>
<name>A0ACC0PHY2_RHOML</name>
<keyword evidence="2" id="KW-1185">Reference proteome</keyword>
<reference evidence="1" key="1">
    <citation type="submission" date="2022-02" db="EMBL/GenBank/DDBJ databases">
        <title>Plant Genome Project.</title>
        <authorList>
            <person name="Zhang R.-G."/>
        </authorList>
    </citation>
    <scope>NUCLEOTIDE SEQUENCE</scope>
    <source>
        <strain evidence="1">AT1</strain>
    </source>
</reference>
<dbReference type="Proteomes" id="UP001062846">
    <property type="component" value="Chromosome 3"/>
</dbReference>
<accession>A0ACC0PHY2</accession>
<comment type="caution">
    <text evidence="1">The sequence shown here is derived from an EMBL/GenBank/DDBJ whole genome shotgun (WGS) entry which is preliminary data.</text>
</comment>
<organism evidence="1 2">
    <name type="scientific">Rhododendron molle</name>
    <name type="common">Chinese azalea</name>
    <name type="synonym">Azalea mollis</name>
    <dbReference type="NCBI Taxonomy" id="49168"/>
    <lineage>
        <taxon>Eukaryota</taxon>
        <taxon>Viridiplantae</taxon>
        <taxon>Streptophyta</taxon>
        <taxon>Embryophyta</taxon>
        <taxon>Tracheophyta</taxon>
        <taxon>Spermatophyta</taxon>
        <taxon>Magnoliopsida</taxon>
        <taxon>eudicotyledons</taxon>
        <taxon>Gunneridae</taxon>
        <taxon>Pentapetalae</taxon>
        <taxon>asterids</taxon>
        <taxon>Ericales</taxon>
        <taxon>Ericaceae</taxon>
        <taxon>Ericoideae</taxon>
        <taxon>Rhodoreae</taxon>
        <taxon>Rhododendron</taxon>
    </lineage>
</organism>
<evidence type="ECO:0000313" key="2">
    <source>
        <dbReference type="Proteomes" id="UP001062846"/>
    </source>
</evidence>
<proteinExistence type="predicted"/>
<protein>
    <submittedName>
        <fullName evidence="1">Uncharacterized protein</fullName>
    </submittedName>
</protein>
<dbReference type="EMBL" id="CM046390">
    <property type="protein sequence ID" value="KAI8564418.1"/>
    <property type="molecule type" value="Genomic_DNA"/>
</dbReference>
<evidence type="ECO:0000313" key="1">
    <source>
        <dbReference type="EMBL" id="KAI8564418.1"/>
    </source>
</evidence>